<dbReference type="PANTHER" id="PTHR11537:SF254">
    <property type="entry name" value="POTASSIUM VOLTAGE-GATED CHANNEL PROTEIN SHAB"/>
    <property type="match status" value="1"/>
</dbReference>
<dbReference type="GO" id="GO:0001508">
    <property type="term" value="P:action potential"/>
    <property type="evidence" value="ECO:0007669"/>
    <property type="project" value="TreeGrafter"/>
</dbReference>
<dbReference type="GO" id="GO:0005249">
    <property type="term" value="F:voltage-gated potassium channel activity"/>
    <property type="evidence" value="ECO:0007669"/>
    <property type="project" value="InterPro"/>
</dbReference>
<dbReference type="InterPro" id="IPR028325">
    <property type="entry name" value="VG_K_chnl"/>
</dbReference>
<evidence type="ECO:0000259" key="9">
    <source>
        <dbReference type="Pfam" id="PF07885"/>
    </source>
</evidence>
<evidence type="ECO:0000256" key="8">
    <source>
        <dbReference type="SAM" id="Phobius"/>
    </source>
</evidence>
<dbReference type="EMBL" id="PVWG01000002">
    <property type="protein sequence ID" value="PSB21547.1"/>
    <property type="molecule type" value="Genomic_DNA"/>
</dbReference>
<evidence type="ECO:0000256" key="5">
    <source>
        <dbReference type="ARBA" id="ARBA00023065"/>
    </source>
</evidence>
<evidence type="ECO:0000256" key="4">
    <source>
        <dbReference type="ARBA" id="ARBA00022989"/>
    </source>
</evidence>
<dbReference type="Gene3D" id="1.10.287.70">
    <property type="match status" value="1"/>
</dbReference>
<evidence type="ECO:0000256" key="3">
    <source>
        <dbReference type="ARBA" id="ARBA00022692"/>
    </source>
</evidence>
<keyword evidence="5" id="KW-0406">Ion transport</keyword>
<protein>
    <submittedName>
        <fullName evidence="10">Potassium channel protein</fullName>
    </submittedName>
</protein>
<feature type="transmembrane region" description="Helical" evidence="8">
    <location>
        <begin position="52"/>
        <end position="74"/>
    </location>
</feature>
<accession>A0A2T1DM18</accession>
<comment type="subcellular location">
    <subcellularLocation>
        <location evidence="1">Membrane</location>
        <topology evidence="1">Multi-pass membrane protein</topology>
    </subcellularLocation>
</comment>
<keyword evidence="2" id="KW-0813">Transport</keyword>
<feature type="transmembrane region" description="Helical" evidence="8">
    <location>
        <begin position="136"/>
        <end position="157"/>
    </location>
</feature>
<evidence type="ECO:0000256" key="7">
    <source>
        <dbReference type="ARBA" id="ARBA00023303"/>
    </source>
</evidence>
<dbReference type="Proteomes" id="UP000238634">
    <property type="component" value="Unassembled WGS sequence"/>
</dbReference>
<dbReference type="InterPro" id="IPR013099">
    <property type="entry name" value="K_chnl_dom"/>
</dbReference>
<comment type="caution">
    <text evidence="10">The sequence shown here is derived from an EMBL/GenBank/DDBJ whole genome shotgun (WGS) entry which is preliminary data.</text>
</comment>
<keyword evidence="3 8" id="KW-0812">Transmembrane</keyword>
<dbReference type="Gene3D" id="1.20.120.350">
    <property type="entry name" value="Voltage-gated potassium channels. Chain C"/>
    <property type="match status" value="1"/>
</dbReference>
<keyword evidence="4 8" id="KW-1133">Transmembrane helix</keyword>
<dbReference type="RefSeq" id="WP_073069398.1">
    <property type="nucleotide sequence ID" value="NZ_MPPI01000002.1"/>
</dbReference>
<reference evidence="10 11" key="2">
    <citation type="submission" date="2018-03" db="EMBL/GenBank/DDBJ databases">
        <title>The ancient ancestry and fast evolution of plastids.</title>
        <authorList>
            <person name="Moore K.R."/>
            <person name="Magnabosco C."/>
            <person name="Momper L."/>
            <person name="Gold D.A."/>
            <person name="Bosak T."/>
            <person name="Fournier G.P."/>
        </authorList>
    </citation>
    <scope>NUCLEOTIDE SEQUENCE [LARGE SCALE GENOMIC DNA]</scope>
    <source>
        <strain evidence="10 11">ULC007</strain>
    </source>
</reference>
<keyword evidence="11" id="KW-1185">Reference proteome</keyword>
<evidence type="ECO:0000313" key="11">
    <source>
        <dbReference type="Proteomes" id="UP000238634"/>
    </source>
</evidence>
<dbReference type="GO" id="GO:0008076">
    <property type="term" value="C:voltage-gated potassium channel complex"/>
    <property type="evidence" value="ECO:0007669"/>
    <property type="project" value="InterPro"/>
</dbReference>
<dbReference type="SUPFAM" id="SSF81324">
    <property type="entry name" value="Voltage-gated potassium channels"/>
    <property type="match status" value="1"/>
</dbReference>
<dbReference type="Pfam" id="PF07885">
    <property type="entry name" value="Ion_trans_2"/>
    <property type="match status" value="1"/>
</dbReference>
<dbReference type="STRING" id="1920490.GCA_001895925_01557"/>
<dbReference type="InterPro" id="IPR027359">
    <property type="entry name" value="Volt_channel_dom_sf"/>
</dbReference>
<feature type="transmembrane region" description="Helical" evidence="8">
    <location>
        <begin position="196"/>
        <end position="221"/>
    </location>
</feature>
<reference evidence="10 11" key="1">
    <citation type="submission" date="2018-02" db="EMBL/GenBank/DDBJ databases">
        <authorList>
            <person name="Cohen D.B."/>
            <person name="Kent A.D."/>
        </authorList>
    </citation>
    <scope>NUCLEOTIDE SEQUENCE [LARGE SCALE GENOMIC DNA]</scope>
    <source>
        <strain evidence="10 11">ULC007</strain>
    </source>
</reference>
<evidence type="ECO:0000256" key="6">
    <source>
        <dbReference type="ARBA" id="ARBA00023136"/>
    </source>
</evidence>
<evidence type="ECO:0000256" key="1">
    <source>
        <dbReference type="ARBA" id="ARBA00004141"/>
    </source>
</evidence>
<sequence length="273" mass="30665">MNPLNPLEKSLSQVRSEVLQQLEDWLDVPMLVLSFGWLTLLIIELIWDTNPFLNAVSLTIWILFIFDFLLEFVLAPHKGAYLRRNWLTVCSLVLPALRTLRIFRVMRAARGVRLLGVMTRTTRGMRSLSASFQRRGFGYVVASTAIVTLGGAAGMYAFERDLPNGLESYSTALWWTAMLMTTMGSDYFPQSPEGRILCFILAVYGFAIFGYVTATIATFFVGQDAENEQAEIAGVKSIQALQTEIAALRTEIQSLSRNHQVANSSFEQTDLEQ</sequence>
<dbReference type="AlphaFoldDB" id="A0A2T1DM18"/>
<organism evidence="10 11">
    <name type="scientific">Phormidesmis priestleyi ULC007</name>
    <dbReference type="NCBI Taxonomy" id="1920490"/>
    <lineage>
        <taxon>Bacteria</taxon>
        <taxon>Bacillati</taxon>
        <taxon>Cyanobacteriota</taxon>
        <taxon>Cyanophyceae</taxon>
        <taxon>Leptolyngbyales</taxon>
        <taxon>Leptolyngbyaceae</taxon>
        <taxon>Phormidesmis</taxon>
    </lineage>
</organism>
<keyword evidence="7 10" id="KW-0407">Ion channel</keyword>
<gene>
    <name evidence="10" type="ORF">C7B65_02890</name>
</gene>
<dbReference type="PANTHER" id="PTHR11537">
    <property type="entry name" value="VOLTAGE-GATED POTASSIUM CHANNEL"/>
    <property type="match status" value="1"/>
</dbReference>
<dbReference type="Gene3D" id="1.20.5.110">
    <property type="match status" value="1"/>
</dbReference>
<proteinExistence type="predicted"/>
<keyword evidence="6 8" id="KW-0472">Membrane</keyword>
<dbReference type="OrthoDB" id="9799090at2"/>
<feature type="transmembrane region" description="Helical" evidence="8">
    <location>
        <begin position="28"/>
        <end position="47"/>
    </location>
</feature>
<evidence type="ECO:0000256" key="2">
    <source>
        <dbReference type="ARBA" id="ARBA00022448"/>
    </source>
</evidence>
<name>A0A2T1DM18_9CYAN</name>
<feature type="domain" description="Potassium channel" evidence="9">
    <location>
        <begin position="146"/>
        <end position="220"/>
    </location>
</feature>
<evidence type="ECO:0000313" key="10">
    <source>
        <dbReference type="EMBL" id="PSB21547.1"/>
    </source>
</evidence>